<protein>
    <submittedName>
        <fullName evidence="1">Uncharacterized protein</fullName>
    </submittedName>
</protein>
<reference evidence="2" key="1">
    <citation type="journal article" date="2016" name="Nat. Biotechnol.">
        <title>Sequencing wild and cultivated cassava and related species reveals extensive interspecific hybridization and genetic diversity.</title>
        <authorList>
            <person name="Bredeson J.V."/>
            <person name="Lyons J.B."/>
            <person name="Prochnik S.E."/>
            <person name="Wu G.A."/>
            <person name="Ha C.M."/>
            <person name="Edsinger-Gonzales E."/>
            <person name="Grimwood J."/>
            <person name="Schmutz J."/>
            <person name="Rabbi I.Y."/>
            <person name="Egesi C."/>
            <person name="Nauluvula P."/>
            <person name="Lebot V."/>
            <person name="Ndunguru J."/>
            <person name="Mkamilo G."/>
            <person name="Bart R.S."/>
            <person name="Setter T.L."/>
            <person name="Gleadow R.M."/>
            <person name="Kulakow P."/>
            <person name="Ferguson M.E."/>
            <person name="Rounsley S."/>
            <person name="Rokhsar D.S."/>
        </authorList>
    </citation>
    <scope>NUCLEOTIDE SEQUENCE [LARGE SCALE GENOMIC DNA]</scope>
    <source>
        <strain evidence="2">cv. AM560-2</strain>
    </source>
</reference>
<name>A0ACB7H1G5_MANES</name>
<gene>
    <name evidence="1" type="ORF">MANES_10G134203v8</name>
</gene>
<proteinExistence type="predicted"/>
<evidence type="ECO:0000313" key="2">
    <source>
        <dbReference type="Proteomes" id="UP000091857"/>
    </source>
</evidence>
<accession>A0ACB7H1G5</accession>
<comment type="caution">
    <text evidence="1">The sequence shown here is derived from an EMBL/GenBank/DDBJ whole genome shotgun (WGS) entry which is preliminary data.</text>
</comment>
<dbReference type="Proteomes" id="UP000091857">
    <property type="component" value="Chromosome 10"/>
</dbReference>
<organism evidence="1 2">
    <name type="scientific">Manihot esculenta</name>
    <name type="common">Cassava</name>
    <name type="synonym">Jatropha manihot</name>
    <dbReference type="NCBI Taxonomy" id="3983"/>
    <lineage>
        <taxon>Eukaryota</taxon>
        <taxon>Viridiplantae</taxon>
        <taxon>Streptophyta</taxon>
        <taxon>Embryophyta</taxon>
        <taxon>Tracheophyta</taxon>
        <taxon>Spermatophyta</taxon>
        <taxon>Magnoliopsida</taxon>
        <taxon>eudicotyledons</taxon>
        <taxon>Gunneridae</taxon>
        <taxon>Pentapetalae</taxon>
        <taxon>rosids</taxon>
        <taxon>fabids</taxon>
        <taxon>Malpighiales</taxon>
        <taxon>Euphorbiaceae</taxon>
        <taxon>Crotonoideae</taxon>
        <taxon>Manihoteae</taxon>
        <taxon>Manihot</taxon>
    </lineage>
</organism>
<sequence length="576" mass="65841">MLKLLNAETSDAQVSVISTVGMGGLGKTTLAQLVYNDPMLEFDLKAWVSVGEDFDVSRVTKIFLLQLGDGGDDKDLNLLQVKLKQKLSGKKFLVVLDDVWTQNYEEWTLFWGPFEAGAPQSRVIVTTRSQDVSLMIGTTLAYALKKLSQNECMSLFAQHALGANNFDDHLELKEMGEEIVKRCGGLPLAAKALGGILRGKPNPDLWKEVLRSEIWELPDNKSNILPALRLSYLHLPPHLKRCFSYCAILPKDREFDRNELVLLWMAEGFLYDRKKMKDSEGLSHKYFDDLLSRSFFQQSVDDKSKYLMHDLIIDLACFVSREICLHMVDKLENTKSYAKIRHSSFIPHFKDTAQRFQSFYGMKNLWTFLSMRKDWVGCYITSKVVHELVPKLKCLRSLSLARYEIELPDSIGDLKHLRYLDLPHTPIRRLPESVDKLLNLQTLKLCNCYKLIELPKGICNLLNLQHLDIIGTWKLKEMPPHIGNLTSLCVLTKFIVGKSNGRVTELKKLCNLRGQLHITSLENVEVSDIRDAGFVSLKDKPGITELHLEWAEADEHFDDLRNSSHEEQVLDSIQPH</sequence>
<evidence type="ECO:0000313" key="1">
    <source>
        <dbReference type="EMBL" id="KAG8646227.1"/>
    </source>
</evidence>
<dbReference type="EMBL" id="CM004396">
    <property type="protein sequence ID" value="KAG8646227.1"/>
    <property type="molecule type" value="Genomic_DNA"/>
</dbReference>
<keyword evidence="2" id="KW-1185">Reference proteome</keyword>